<feature type="region of interest" description="Disordered" evidence="1">
    <location>
        <begin position="212"/>
        <end position="235"/>
    </location>
</feature>
<organism evidence="3">
    <name type="scientific">Pseudomonas peradeniyensis</name>
    <dbReference type="NCBI Taxonomy" id="2745488"/>
    <lineage>
        <taxon>Bacteria</taxon>
        <taxon>Pseudomonadati</taxon>
        <taxon>Pseudomonadota</taxon>
        <taxon>Gammaproteobacteria</taxon>
        <taxon>Pseudomonadales</taxon>
        <taxon>Pseudomonadaceae</taxon>
        <taxon>Pseudomonas</taxon>
    </lineage>
</organism>
<feature type="domain" description="Fe2OG dioxygenase" evidence="2">
    <location>
        <begin position="315"/>
        <end position="411"/>
    </location>
</feature>
<dbReference type="InterPro" id="IPR037151">
    <property type="entry name" value="AlkB-like_sf"/>
</dbReference>
<name>A0A923GAX7_9PSED</name>
<dbReference type="InterPro" id="IPR032857">
    <property type="entry name" value="ALKBH4"/>
</dbReference>
<gene>
    <name evidence="3" type="ORF">HU751_17115</name>
</gene>
<dbReference type="InterPro" id="IPR027450">
    <property type="entry name" value="AlkB-like"/>
</dbReference>
<dbReference type="PANTHER" id="PTHR12463">
    <property type="entry name" value="OXYGENASE-RELATED"/>
    <property type="match status" value="1"/>
</dbReference>
<evidence type="ECO:0000259" key="2">
    <source>
        <dbReference type="PROSITE" id="PS51471"/>
    </source>
</evidence>
<evidence type="ECO:0000313" key="3">
    <source>
        <dbReference type="EMBL" id="MBC3447500.1"/>
    </source>
</evidence>
<dbReference type="GO" id="GO:0070988">
    <property type="term" value="P:demethylation"/>
    <property type="evidence" value="ECO:0007669"/>
    <property type="project" value="InterPro"/>
</dbReference>
<dbReference type="PROSITE" id="PS51471">
    <property type="entry name" value="FE2OG_OXY"/>
    <property type="match status" value="1"/>
</dbReference>
<dbReference type="GO" id="GO:0051213">
    <property type="term" value="F:dioxygenase activity"/>
    <property type="evidence" value="ECO:0007669"/>
    <property type="project" value="UniProtKB-KW"/>
</dbReference>
<feature type="compositionally biased region" description="Polar residues" evidence="1">
    <location>
        <begin position="222"/>
        <end position="232"/>
    </location>
</feature>
<comment type="caution">
    <text evidence="3">The sequence shown here is derived from an EMBL/GenBank/DDBJ whole genome shotgun (WGS) entry which is preliminary data.</text>
</comment>
<reference evidence="3" key="1">
    <citation type="journal article" date="2020" name="Microorganisms">
        <title>Reliable Identification of Environmental Pseudomonas Isolates Using the rpoD Gene.</title>
        <authorList>
            <consortium name="The Broad Institute Genome Sequencing Platform"/>
            <person name="Girard L."/>
            <person name="Lood C."/>
            <person name="Rokni-Zadeh H."/>
            <person name="van Noort V."/>
            <person name="Lavigne R."/>
            <person name="De Mot R."/>
        </authorList>
    </citation>
    <scope>NUCLEOTIDE SEQUENCE</scope>
    <source>
        <strain evidence="3">BW13M1</strain>
    </source>
</reference>
<dbReference type="GO" id="GO:0032451">
    <property type="term" value="F:demethylase activity"/>
    <property type="evidence" value="ECO:0007669"/>
    <property type="project" value="TreeGrafter"/>
</dbReference>
<reference evidence="3" key="2">
    <citation type="submission" date="2020-07" db="EMBL/GenBank/DDBJ databases">
        <authorList>
            <person name="Lood C."/>
            <person name="Girard L."/>
        </authorList>
    </citation>
    <scope>NUCLEOTIDE SEQUENCE</scope>
    <source>
        <strain evidence="3">BW13M1</strain>
    </source>
</reference>
<dbReference type="AlphaFoldDB" id="A0A923GAX7"/>
<dbReference type="InterPro" id="IPR005123">
    <property type="entry name" value="Oxoglu/Fe-dep_dioxygenase_dom"/>
</dbReference>
<dbReference type="SUPFAM" id="SSF51197">
    <property type="entry name" value="Clavaminate synthase-like"/>
    <property type="match status" value="1"/>
</dbReference>
<dbReference type="Gene3D" id="2.60.120.590">
    <property type="entry name" value="Alpha-ketoglutarate-dependent dioxygenase AlkB-like"/>
    <property type="match status" value="1"/>
</dbReference>
<sequence length="416" mass="47544">MGFILQLILLRPRPEQFTTWRSTLPLLPPSVLWSGAILSGLLNGYRNLDIRFRNNSSSRKLIDIQTWTLATKKKIAWPSAPAQILALKTENNKALLLSDSHVWAEKKLGRRGRWYAADLDSPDIQNQAIEIAHSHCPEALFQAIKIKNGRNAIQGSGRIKLETGKPRTNRSLVVRGEFYLPFSDPTSIVKRLDKDIFKHWIATATVDNRLPGPLDKLDPLPTSTAPTSTQEPSDFPVAGLRSVPDFISEEQERHLVNTINNSPWSTELKRRVQHYGWKYDYRARGISPSAYLGPLPDWAQDLAHRLVIEGLMPELADQVIINEYILQQGISRHIDCIDCFKGPVITISLLESWQMIFRKGSQKADIMLKQRSATVLDGPARYEWTHEIPQRKYEKDFLRSRRISITFRKVKISNDK</sequence>
<keyword evidence="3" id="KW-0223">Dioxygenase</keyword>
<evidence type="ECO:0000256" key="1">
    <source>
        <dbReference type="SAM" id="MobiDB-lite"/>
    </source>
</evidence>
<dbReference type="EMBL" id="JABWRJ010000023">
    <property type="protein sequence ID" value="MBC3447500.1"/>
    <property type="molecule type" value="Genomic_DNA"/>
</dbReference>
<dbReference type="Pfam" id="PF13532">
    <property type="entry name" value="2OG-FeII_Oxy_2"/>
    <property type="match status" value="1"/>
</dbReference>
<keyword evidence="3" id="KW-0560">Oxidoreductase</keyword>
<accession>A0A923GAX7</accession>
<proteinExistence type="predicted"/>
<protein>
    <submittedName>
        <fullName evidence="3">Alpha-ketoglutarate-dependent dioxygenase AlkB</fullName>
    </submittedName>
</protein>
<dbReference type="PANTHER" id="PTHR12463:SF1">
    <property type="entry name" value="2-OXOGLUTARATE AND FE-DEPENDENT OXYGENASE FAMILY PROTEIN"/>
    <property type="match status" value="1"/>
</dbReference>